<comment type="caution">
    <text evidence="12">The sequence shown here is derived from an EMBL/GenBank/DDBJ whole genome shotgun (WGS) entry which is preliminary data.</text>
</comment>
<dbReference type="GO" id="GO:0042102">
    <property type="term" value="P:positive regulation of T cell proliferation"/>
    <property type="evidence" value="ECO:0007669"/>
    <property type="project" value="TreeGrafter"/>
</dbReference>
<dbReference type="InterPro" id="IPR051713">
    <property type="entry name" value="T-cell_Activation_Regulation"/>
</dbReference>
<dbReference type="Gene3D" id="2.60.40.10">
    <property type="entry name" value="Immunoglobulins"/>
    <property type="match status" value="2"/>
</dbReference>
<keyword evidence="9" id="KW-0325">Glycoprotein</keyword>
<evidence type="ECO:0000313" key="13">
    <source>
        <dbReference type="Proteomes" id="UP001187415"/>
    </source>
</evidence>
<keyword evidence="3" id="KW-0812">Transmembrane</keyword>
<protein>
    <recommendedName>
        <fullName evidence="11">Ig-like domain-containing protein</fullName>
    </recommendedName>
</protein>
<evidence type="ECO:0000313" key="12">
    <source>
        <dbReference type="EMBL" id="KAK2857235.1"/>
    </source>
</evidence>
<evidence type="ECO:0000256" key="6">
    <source>
        <dbReference type="ARBA" id="ARBA00023136"/>
    </source>
</evidence>
<dbReference type="SMART" id="SM00409">
    <property type="entry name" value="IG"/>
    <property type="match status" value="2"/>
</dbReference>
<name>A0AA88NQ81_CHASR</name>
<dbReference type="PANTHER" id="PTHR25466">
    <property type="entry name" value="T-LYMPHOCYTE ACTIVATION ANTIGEN"/>
    <property type="match status" value="1"/>
</dbReference>
<reference evidence="12" key="1">
    <citation type="submission" date="2023-07" db="EMBL/GenBank/DDBJ databases">
        <title>Chromosome-level Genome Assembly of Striped Snakehead (Channa striata).</title>
        <authorList>
            <person name="Liu H."/>
        </authorList>
    </citation>
    <scope>NUCLEOTIDE SEQUENCE</scope>
    <source>
        <strain evidence="12">Gz</strain>
        <tissue evidence="12">Muscle</tissue>
    </source>
</reference>
<evidence type="ECO:0000256" key="10">
    <source>
        <dbReference type="ARBA" id="ARBA00023319"/>
    </source>
</evidence>
<gene>
    <name evidence="12" type="ORF">Q5P01_005970</name>
</gene>
<accession>A0AA88NQ81</accession>
<evidence type="ECO:0000256" key="7">
    <source>
        <dbReference type="ARBA" id="ARBA00023157"/>
    </source>
</evidence>
<organism evidence="12 13">
    <name type="scientific">Channa striata</name>
    <name type="common">Snakehead murrel</name>
    <name type="synonym">Ophicephalus striatus</name>
    <dbReference type="NCBI Taxonomy" id="64152"/>
    <lineage>
        <taxon>Eukaryota</taxon>
        <taxon>Metazoa</taxon>
        <taxon>Chordata</taxon>
        <taxon>Craniata</taxon>
        <taxon>Vertebrata</taxon>
        <taxon>Euteleostomi</taxon>
        <taxon>Actinopterygii</taxon>
        <taxon>Neopterygii</taxon>
        <taxon>Teleostei</taxon>
        <taxon>Neoteleostei</taxon>
        <taxon>Acanthomorphata</taxon>
        <taxon>Anabantaria</taxon>
        <taxon>Anabantiformes</taxon>
        <taxon>Channoidei</taxon>
        <taxon>Channidae</taxon>
        <taxon>Channa</taxon>
    </lineage>
</organism>
<keyword evidence="7" id="KW-1015">Disulfide bond</keyword>
<evidence type="ECO:0000256" key="3">
    <source>
        <dbReference type="ARBA" id="ARBA00022692"/>
    </source>
</evidence>
<keyword evidence="6" id="KW-0472">Membrane</keyword>
<dbReference type="SMART" id="SM00406">
    <property type="entry name" value="IGv"/>
    <property type="match status" value="2"/>
</dbReference>
<proteinExistence type="predicted"/>
<dbReference type="PANTHER" id="PTHR25466:SF9">
    <property type="entry name" value="FIBRONECTIN TYPE-III DOMAIN-CONTAINING PROTEIN"/>
    <property type="match status" value="1"/>
</dbReference>
<dbReference type="GO" id="GO:0007166">
    <property type="term" value="P:cell surface receptor signaling pathway"/>
    <property type="evidence" value="ECO:0007669"/>
    <property type="project" value="TreeGrafter"/>
</dbReference>
<keyword evidence="10" id="KW-0393">Immunoglobulin domain</keyword>
<dbReference type="InterPro" id="IPR003599">
    <property type="entry name" value="Ig_sub"/>
</dbReference>
<dbReference type="InterPro" id="IPR036179">
    <property type="entry name" value="Ig-like_dom_sf"/>
</dbReference>
<dbReference type="Pfam" id="PF07686">
    <property type="entry name" value="V-set"/>
    <property type="match status" value="1"/>
</dbReference>
<keyword evidence="5" id="KW-1133">Transmembrane helix</keyword>
<evidence type="ECO:0000256" key="2">
    <source>
        <dbReference type="ARBA" id="ARBA00022475"/>
    </source>
</evidence>
<keyword evidence="2" id="KW-1003">Cell membrane</keyword>
<dbReference type="GO" id="GO:0071222">
    <property type="term" value="P:cellular response to lipopolysaccharide"/>
    <property type="evidence" value="ECO:0007669"/>
    <property type="project" value="TreeGrafter"/>
</dbReference>
<dbReference type="AlphaFoldDB" id="A0AA88NQ81"/>
<dbReference type="InterPro" id="IPR007110">
    <property type="entry name" value="Ig-like_dom"/>
</dbReference>
<evidence type="ECO:0000256" key="5">
    <source>
        <dbReference type="ARBA" id="ARBA00022989"/>
    </source>
</evidence>
<keyword evidence="4" id="KW-0732">Signal</keyword>
<dbReference type="GO" id="GO:0009897">
    <property type="term" value="C:external side of plasma membrane"/>
    <property type="evidence" value="ECO:0007669"/>
    <property type="project" value="TreeGrafter"/>
</dbReference>
<dbReference type="InterPro" id="IPR013783">
    <property type="entry name" value="Ig-like_fold"/>
</dbReference>
<evidence type="ECO:0000256" key="9">
    <source>
        <dbReference type="ARBA" id="ARBA00023180"/>
    </source>
</evidence>
<dbReference type="SUPFAM" id="SSF48726">
    <property type="entry name" value="Immunoglobulin"/>
    <property type="match status" value="2"/>
</dbReference>
<feature type="domain" description="Ig-like" evidence="11">
    <location>
        <begin position="246"/>
        <end position="331"/>
    </location>
</feature>
<evidence type="ECO:0000256" key="8">
    <source>
        <dbReference type="ARBA" id="ARBA00023170"/>
    </source>
</evidence>
<feature type="domain" description="Ig-like" evidence="11">
    <location>
        <begin position="139"/>
        <end position="233"/>
    </location>
</feature>
<comment type="subcellular location">
    <subcellularLocation>
        <location evidence="1">Cell membrane</location>
        <topology evidence="1">Single-pass type I membrane protein</topology>
    </subcellularLocation>
</comment>
<evidence type="ECO:0000256" key="4">
    <source>
        <dbReference type="ARBA" id="ARBA00022729"/>
    </source>
</evidence>
<dbReference type="GO" id="GO:0042130">
    <property type="term" value="P:negative regulation of T cell proliferation"/>
    <property type="evidence" value="ECO:0007669"/>
    <property type="project" value="TreeGrafter"/>
</dbReference>
<dbReference type="PROSITE" id="PS50835">
    <property type="entry name" value="IG_LIKE"/>
    <property type="match status" value="2"/>
</dbReference>
<keyword evidence="13" id="KW-1185">Reference proteome</keyword>
<dbReference type="GO" id="GO:0031295">
    <property type="term" value="P:T cell costimulation"/>
    <property type="evidence" value="ECO:0007669"/>
    <property type="project" value="TreeGrafter"/>
</dbReference>
<dbReference type="InterPro" id="IPR013106">
    <property type="entry name" value="Ig_V-set"/>
</dbReference>
<dbReference type="EMBL" id="JAUPFM010000003">
    <property type="protein sequence ID" value="KAK2857235.1"/>
    <property type="molecule type" value="Genomic_DNA"/>
</dbReference>
<sequence>MIITKTCRQTRLRLSEVQFRDTDMFTDTVTDWDMFHRGAQSPAAALLSICADFLICDPCDILSHRFREKRSVWTVWRTRQRDRPSLNLTDTDSAVTPRGAGRRRVETSGFVERLRVICIFTLLTLFAVNSNGQATGDIGGDVLLSCVYREEDLPNKVSAFWRDKDDNVVLDIKNNVPETSWQNPKFRDRVTSFPDLYKAGNFSIVLSNLQKSDSGVYQCDVQPVGFTRKVTLSVSDKYAVKVSTPPTVTTTTAAAVNSNGQATGDIGGDVLLSCVYREEDLPNKVSAFWRDKDDNVTGNFSIVLSNLQKSDSGVYQCDVQPVGFTRKVTLSVSELANAPTVPVPQLTGLTAASVAGPAEILSVSAPRRASASLQAYSKMLGPVFKFEKDFPQLAMDTKACPECYFEVEITFNTWEEVRRKMPCYHFTLRHEQCMFGQKDATDVKD</sequence>
<dbReference type="GO" id="GO:0006955">
    <property type="term" value="P:immune response"/>
    <property type="evidence" value="ECO:0007669"/>
    <property type="project" value="TreeGrafter"/>
</dbReference>
<dbReference type="Proteomes" id="UP001187415">
    <property type="component" value="Unassembled WGS sequence"/>
</dbReference>
<evidence type="ECO:0000256" key="1">
    <source>
        <dbReference type="ARBA" id="ARBA00004251"/>
    </source>
</evidence>
<keyword evidence="8" id="KW-0675">Receptor</keyword>
<evidence type="ECO:0000259" key="11">
    <source>
        <dbReference type="PROSITE" id="PS50835"/>
    </source>
</evidence>